<evidence type="ECO:0000313" key="4">
    <source>
        <dbReference type="EMBL" id="RAO64540.1"/>
    </source>
</evidence>
<comment type="similarity">
    <text evidence="1">Belongs to the short-chain dehydrogenases/reductases (SDR) family.</text>
</comment>
<dbReference type="RefSeq" id="XP_040729057.1">
    <property type="nucleotide sequence ID" value="XM_040878005.1"/>
</dbReference>
<evidence type="ECO:0000256" key="2">
    <source>
        <dbReference type="ARBA" id="ARBA00022857"/>
    </source>
</evidence>
<organism evidence="4 5">
    <name type="scientific">Talaromyces amestolkiae</name>
    <dbReference type="NCBI Taxonomy" id="1196081"/>
    <lineage>
        <taxon>Eukaryota</taxon>
        <taxon>Fungi</taxon>
        <taxon>Dikarya</taxon>
        <taxon>Ascomycota</taxon>
        <taxon>Pezizomycotina</taxon>
        <taxon>Eurotiomycetes</taxon>
        <taxon>Eurotiomycetidae</taxon>
        <taxon>Eurotiales</taxon>
        <taxon>Trichocomaceae</taxon>
        <taxon>Talaromyces</taxon>
        <taxon>Talaromyces sect. Talaromyces</taxon>
    </lineage>
</organism>
<dbReference type="EMBL" id="MIKG01000001">
    <property type="protein sequence ID" value="RAO64540.1"/>
    <property type="molecule type" value="Genomic_DNA"/>
</dbReference>
<sequence>MATTISKLAGKNILLIGGTSGIGFAVAQKALQEGAHITISSSSKDKIANAVERLRVSSPENASNVRSYAADLSVKDQIEANVEGLLQFTAKDSTIDHVVFTAGNVPPMAPLAESSFEHVDAFLTVRFYGALAIGKYAHKYITPAKTSSITFTTGSQARKPISWLPPIISNAVEGLMKGLAVTLAPVRVNVVAPGFIITELLEKLPKEMAHAGAERAKAKSLTQDNGSPDDTSEAYLYFMKDTFVTGVVLDTNGGVFFS</sequence>
<evidence type="ECO:0000256" key="3">
    <source>
        <dbReference type="ARBA" id="ARBA00023002"/>
    </source>
</evidence>
<dbReference type="GeneID" id="63789769"/>
<dbReference type="PANTHER" id="PTHR43477:SF1">
    <property type="entry name" value="DIHYDROANTICAPSIN 7-DEHYDROGENASE"/>
    <property type="match status" value="1"/>
</dbReference>
<gene>
    <name evidence="4" type="ORF">BHQ10_000552</name>
</gene>
<keyword evidence="2" id="KW-0521">NADP</keyword>
<evidence type="ECO:0000313" key="5">
    <source>
        <dbReference type="Proteomes" id="UP000249363"/>
    </source>
</evidence>
<dbReference type="OrthoDB" id="294295at2759"/>
<keyword evidence="3" id="KW-0560">Oxidoreductase</keyword>
<dbReference type="SUPFAM" id="SSF51735">
    <property type="entry name" value="NAD(P)-binding Rossmann-fold domains"/>
    <property type="match status" value="1"/>
</dbReference>
<keyword evidence="5" id="KW-1185">Reference proteome</keyword>
<comment type="caution">
    <text evidence="4">The sequence shown here is derived from an EMBL/GenBank/DDBJ whole genome shotgun (WGS) entry which is preliminary data.</text>
</comment>
<dbReference type="STRING" id="1196081.A0A364KLW4"/>
<name>A0A364KLW4_TALAM</name>
<dbReference type="InterPro" id="IPR057571">
    <property type="entry name" value="SDR_PhqE-like"/>
</dbReference>
<protein>
    <submittedName>
        <fullName evidence="4">Uncharacterized protein</fullName>
    </submittedName>
</protein>
<dbReference type="PANTHER" id="PTHR43477">
    <property type="entry name" value="DIHYDROANTICAPSIN 7-DEHYDROGENASE"/>
    <property type="match status" value="1"/>
</dbReference>
<dbReference type="GO" id="GO:0016491">
    <property type="term" value="F:oxidoreductase activity"/>
    <property type="evidence" value="ECO:0007669"/>
    <property type="project" value="UniProtKB-KW"/>
</dbReference>
<reference evidence="4 5" key="1">
    <citation type="journal article" date="2017" name="Biotechnol. Biofuels">
        <title>Differential beta-glucosidase expression as a function of carbon source availability in Talaromyces amestolkiae: a genomic and proteomic approach.</title>
        <authorList>
            <person name="de Eugenio L.I."/>
            <person name="Mendez-Liter J.A."/>
            <person name="Nieto-Dominguez M."/>
            <person name="Alonso L."/>
            <person name="Gil-Munoz J."/>
            <person name="Barriuso J."/>
            <person name="Prieto A."/>
            <person name="Martinez M.J."/>
        </authorList>
    </citation>
    <scope>NUCLEOTIDE SEQUENCE [LARGE SCALE GENOMIC DNA]</scope>
    <source>
        <strain evidence="4 5">CIB</strain>
    </source>
</reference>
<dbReference type="InterPro" id="IPR051122">
    <property type="entry name" value="SDR_DHRS6-like"/>
</dbReference>
<accession>A0A364KLW4</accession>
<dbReference type="AlphaFoldDB" id="A0A364KLW4"/>
<dbReference type="Proteomes" id="UP000249363">
    <property type="component" value="Unassembled WGS sequence"/>
</dbReference>
<dbReference type="PRINTS" id="PR00081">
    <property type="entry name" value="GDHRDH"/>
</dbReference>
<dbReference type="InterPro" id="IPR036291">
    <property type="entry name" value="NAD(P)-bd_dom_sf"/>
</dbReference>
<dbReference type="InterPro" id="IPR002347">
    <property type="entry name" value="SDR_fam"/>
</dbReference>
<dbReference type="Gene3D" id="3.40.50.720">
    <property type="entry name" value="NAD(P)-binding Rossmann-like Domain"/>
    <property type="match status" value="1"/>
</dbReference>
<dbReference type="Pfam" id="PF23441">
    <property type="entry name" value="SDR"/>
    <property type="match status" value="1"/>
</dbReference>
<evidence type="ECO:0000256" key="1">
    <source>
        <dbReference type="ARBA" id="ARBA00006484"/>
    </source>
</evidence>
<proteinExistence type="inferred from homology"/>